<keyword evidence="1" id="KW-0812">Transmembrane</keyword>
<keyword evidence="1" id="KW-1133">Transmembrane helix</keyword>
<keyword evidence="1" id="KW-0472">Membrane</keyword>
<feature type="transmembrane region" description="Helical" evidence="1">
    <location>
        <begin position="17"/>
        <end position="38"/>
    </location>
</feature>
<reference evidence="2 4" key="1">
    <citation type="submission" date="2019-01" db="EMBL/GenBank/DDBJ databases">
        <title>Whole genome sequencing and annotation enables comparative genome analysis that reveals unique features of the Chlamydia suis R19 Genome.</title>
        <authorList>
            <person name="Dimond Z.E."/>
        </authorList>
    </citation>
    <scope>NUCLEOTIDE SEQUENCE [LARGE SCALE GENOMIC DNA]</scope>
    <source>
        <strain evidence="2 4">R19</strain>
    </source>
</reference>
<reference evidence="3" key="2">
    <citation type="journal article" date="2021" name="Front. Microbiol.">
        <title>Generation of Tetracycline and Rifamycin Resistant Chlamydia Suis Recombinants.</title>
        <authorList>
            <person name="Marti H."/>
            <person name="Bommana S."/>
            <person name="Read T.D."/>
            <person name="Pesch T."/>
            <person name="Prahauser B."/>
            <person name="Dean D."/>
            <person name="Borel N."/>
        </authorList>
    </citation>
    <scope>NUCLEOTIDE SEQUENCE</scope>
    <source>
        <strain evidence="3">208.1</strain>
    </source>
</reference>
<dbReference type="EMBL" id="CP035278">
    <property type="protein sequence ID" value="QHP83296.1"/>
    <property type="molecule type" value="Genomic_DNA"/>
</dbReference>
<proteinExistence type="predicted"/>
<protein>
    <submittedName>
        <fullName evidence="3">Uncharacterized protein</fullName>
    </submittedName>
</protein>
<evidence type="ECO:0000313" key="3">
    <source>
        <dbReference type="EMBL" id="QYC74115.1"/>
    </source>
</evidence>
<name>A0AAQ0EKQ7_9CHLA</name>
<evidence type="ECO:0000256" key="1">
    <source>
        <dbReference type="SAM" id="Phobius"/>
    </source>
</evidence>
<dbReference type="AlphaFoldDB" id="A0AAQ0EKQ7"/>
<sequence>MSEHSDSKNKQQKILSLLWPICFINAGISFITLIVTLFGQNTLEREFVYLGHQFVQNATALAEQQASLQNLFLTSSQSALDKKPLIELFKETQSSLNDCYQKMLSFRADFTEELSSTIGATKDLALILREGCAAITTAAELMLQMSPRLSSSEQEHFTADHNALDG</sequence>
<organism evidence="3 5">
    <name type="scientific">Chlamydia suis</name>
    <dbReference type="NCBI Taxonomy" id="83559"/>
    <lineage>
        <taxon>Bacteria</taxon>
        <taxon>Pseudomonadati</taxon>
        <taxon>Chlamydiota</taxon>
        <taxon>Chlamydiia</taxon>
        <taxon>Chlamydiales</taxon>
        <taxon>Chlamydiaceae</taxon>
        <taxon>Chlamydia/Chlamydophila group</taxon>
        <taxon>Chlamydia</taxon>
    </lineage>
</organism>
<dbReference type="EMBL" id="CP063185">
    <property type="protein sequence ID" value="QYC74115.1"/>
    <property type="molecule type" value="Genomic_DNA"/>
</dbReference>
<evidence type="ECO:0000313" key="5">
    <source>
        <dbReference type="Proteomes" id="UP000825134"/>
    </source>
</evidence>
<dbReference type="Proteomes" id="UP000825134">
    <property type="component" value="Chromosome"/>
</dbReference>
<evidence type="ECO:0000313" key="4">
    <source>
        <dbReference type="Proteomes" id="UP000512184"/>
    </source>
</evidence>
<evidence type="ECO:0000313" key="2">
    <source>
        <dbReference type="EMBL" id="QHP83296.1"/>
    </source>
</evidence>
<dbReference type="RefSeq" id="WP_080122032.1">
    <property type="nucleotide sequence ID" value="NZ_CP035278.1"/>
</dbReference>
<keyword evidence="4" id="KW-1185">Reference proteome</keyword>
<dbReference type="Proteomes" id="UP000512184">
    <property type="component" value="Chromosome"/>
</dbReference>
<accession>A0AAQ0EKQ7</accession>
<gene>
    <name evidence="2" type="primary">hypothetical protein</name>
    <name evidence="2" type="ORF">Chls_421</name>
    <name evidence="3" type="ORF">INQ84_03240</name>
</gene>